<reference evidence="4 5" key="1">
    <citation type="submission" date="2016-10" db="EMBL/GenBank/DDBJ databases">
        <authorList>
            <person name="de Groot N.N."/>
        </authorList>
    </citation>
    <scope>NUCLEOTIDE SEQUENCE [LARGE SCALE GENOMIC DNA]</scope>
    <source>
        <strain evidence="4 5">CGMCC 1.7659</strain>
    </source>
</reference>
<evidence type="ECO:0000259" key="3">
    <source>
        <dbReference type="Pfam" id="PF13505"/>
    </source>
</evidence>
<sequence length="198" mass="20688">MKNSLLVLAVAAAGLASLPVASHAADDKGGFFVNGSIGQSDLSKGVYDDTDTAYGLNLGYRWAVAPNFAIGVEGGYTDLGKWSPKASAVAALPDGSFLLDSELKGWTAGANAHLNLTDNWYLSGRAGLFRADIKGDSLVAGVPVGVDETSTKWYAGAGVGYDFSDRFGVGLNYDYYKADKNGLKLDPGMLSVSAEARF</sequence>
<dbReference type="Pfam" id="PF13505">
    <property type="entry name" value="OMP_b-brl"/>
    <property type="match status" value="1"/>
</dbReference>
<name>A0A1I5A171_9GAMM</name>
<dbReference type="Gene3D" id="2.40.160.20">
    <property type="match status" value="1"/>
</dbReference>
<evidence type="ECO:0000256" key="1">
    <source>
        <dbReference type="ARBA" id="ARBA00022729"/>
    </source>
</evidence>
<organism evidence="4 5">
    <name type="scientific">Dokdonella immobilis</name>
    <dbReference type="NCBI Taxonomy" id="578942"/>
    <lineage>
        <taxon>Bacteria</taxon>
        <taxon>Pseudomonadati</taxon>
        <taxon>Pseudomonadota</taxon>
        <taxon>Gammaproteobacteria</taxon>
        <taxon>Lysobacterales</taxon>
        <taxon>Rhodanobacteraceae</taxon>
        <taxon>Dokdonella</taxon>
    </lineage>
</organism>
<feature type="chain" id="PRO_5011653321" evidence="2">
    <location>
        <begin position="25"/>
        <end position="198"/>
    </location>
</feature>
<dbReference type="AlphaFoldDB" id="A0A1I5A171"/>
<feature type="signal peptide" evidence="2">
    <location>
        <begin position="1"/>
        <end position="24"/>
    </location>
</feature>
<dbReference type="OrthoDB" id="5735897at2"/>
<evidence type="ECO:0000313" key="4">
    <source>
        <dbReference type="EMBL" id="SFN56176.1"/>
    </source>
</evidence>
<evidence type="ECO:0000256" key="2">
    <source>
        <dbReference type="SAM" id="SignalP"/>
    </source>
</evidence>
<dbReference type="RefSeq" id="WP_092409963.1">
    <property type="nucleotide sequence ID" value="NZ_FOVF01000031.1"/>
</dbReference>
<accession>A0A1I5A171</accession>
<feature type="domain" description="Outer membrane protein beta-barrel" evidence="3">
    <location>
        <begin position="11"/>
        <end position="198"/>
    </location>
</feature>
<keyword evidence="1 2" id="KW-0732">Signal</keyword>
<dbReference type="Proteomes" id="UP000198575">
    <property type="component" value="Unassembled WGS sequence"/>
</dbReference>
<protein>
    <submittedName>
        <fullName evidence="4">OmpA-OmpF porin, OOP family/outer membrane immunogenic protein</fullName>
    </submittedName>
</protein>
<dbReference type="InterPro" id="IPR011250">
    <property type="entry name" value="OMP/PagP_B-barrel"/>
</dbReference>
<evidence type="ECO:0000313" key="5">
    <source>
        <dbReference type="Proteomes" id="UP000198575"/>
    </source>
</evidence>
<dbReference type="InterPro" id="IPR027385">
    <property type="entry name" value="Beta-barrel_OMP"/>
</dbReference>
<gene>
    <name evidence="4" type="ORF">SAMN05216289_13112</name>
</gene>
<dbReference type="EMBL" id="FOVF01000031">
    <property type="protein sequence ID" value="SFN56176.1"/>
    <property type="molecule type" value="Genomic_DNA"/>
</dbReference>
<dbReference type="SUPFAM" id="SSF56925">
    <property type="entry name" value="OMPA-like"/>
    <property type="match status" value="1"/>
</dbReference>
<dbReference type="STRING" id="578942.SAMN05216289_13112"/>
<keyword evidence="5" id="KW-1185">Reference proteome</keyword>
<proteinExistence type="predicted"/>